<evidence type="ECO:0000259" key="6">
    <source>
        <dbReference type="Pfam" id="PF00501"/>
    </source>
</evidence>
<gene>
    <name evidence="8" type="ORF">Tfer_1096</name>
</gene>
<reference evidence="9" key="1">
    <citation type="submission" date="2015-07" db="EMBL/GenBank/DDBJ databases">
        <title>Complete Genome of Thermincola ferriacetica strain Z-0001T.</title>
        <authorList>
            <person name="Lusk B."/>
            <person name="Badalamenti J.P."/>
            <person name="Parameswaran P."/>
            <person name="Bond D.R."/>
            <person name="Torres C.I."/>
        </authorList>
    </citation>
    <scope>NUCLEOTIDE SEQUENCE [LARGE SCALE GENOMIC DNA]</scope>
    <source>
        <strain evidence="9">Z-0001</strain>
    </source>
</reference>
<keyword evidence="9" id="KW-1185">Reference proteome</keyword>
<dbReference type="GO" id="GO:0003987">
    <property type="term" value="F:acetate-CoA ligase activity"/>
    <property type="evidence" value="ECO:0007669"/>
    <property type="project" value="UniProtKB-EC"/>
</dbReference>
<dbReference type="InterPro" id="IPR045851">
    <property type="entry name" value="AMP-bd_C_sf"/>
</dbReference>
<keyword evidence="2 8" id="KW-0436">Ligase</keyword>
<dbReference type="Gene3D" id="3.40.50.12780">
    <property type="entry name" value="N-terminal domain of ligase-like"/>
    <property type="match status" value="1"/>
</dbReference>
<evidence type="ECO:0000256" key="4">
    <source>
        <dbReference type="ARBA" id="ARBA00022840"/>
    </source>
</evidence>
<dbReference type="GO" id="GO:0005524">
    <property type="term" value="F:ATP binding"/>
    <property type="evidence" value="ECO:0007669"/>
    <property type="project" value="UniProtKB-KW"/>
</dbReference>
<evidence type="ECO:0000256" key="2">
    <source>
        <dbReference type="ARBA" id="ARBA00022598"/>
    </source>
</evidence>
<evidence type="ECO:0000313" key="9">
    <source>
        <dbReference type="Proteomes" id="UP000037175"/>
    </source>
</evidence>
<evidence type="ECO:0000259" key="7">
    <source>
        <dbReference type="Pfam" id="PF13193"/>
    </source>
</evidence>
<keyword evidence="4" id="KW-0067">ATP-binding</keyword>
<dbReference type="EMBL" id="LGTE01000005">
    <property type="protein sequence ID" value="KNZ70220.1"/>
    <property type="molecule type" value="Genomic_DNA"/>
</dbReference>
<dbReference type="NCBIfam" id="NF003313">
    <property type="entry name" value="PRK04319.1"/>
    <property type="match status" value="1"/>
</dbReference>
<dbReference type="Gene3D" id="3.30.300.30">
    <property type="match status" value="1"/>
</dbReference>
<dbReference type="Pfam" id="PF00501">
    <property type="entry name" value="AMP-binding"/>
    <property type="match status" value="1"/>
</dbReference>
<feature type="domain" description="AMP-dependent synthetase/ligase" evidence="6">
    <location>
        <begin position="58"/>
        <end position="422"/>
    </location>
</feature>
<dbReference type="Pfam" id="PF13193">
    <property type="entry name" value="AMP-binding_C"/>
    <property type="match status" value="1"/>
</dbReference>
<dbReference type="RefSeq" id="WP_052217189.1">
    <property type="nucleotide sequence ID" value="NZ_LGTE01000005.1"/>
</dbReference>
<evidence type="ECO:0000313" key="8">
    <source>
        <dbReference type="EMBL" id="KNZ70220.1"/>
    </source>
</evidence>
<dbReference type="GO" id="GO:0006085">
    <property type="term" value="P:acetyl-CoA biosynthetic process"/>
    <property type="evidence" value="ECO:0007669"/>
    <property type="project" value="TreeGrafter"/>
</dbReference>
<dbReference type="SUPFAM" id="SSF56801">
    <property type="entry name" value="Acetyl-CoA synthetase-like"/>
    <property type="match status" value="1"/>
</dbReference>
<keyword evidence="3" id="KW-0547">Nucleotide-binding</keyword>
<evidence type="ECO:0000256" key="1">
    <source>
        <dbReference type="ARBA" id="ARBA00013275"/>
    </source>
</evidence>
<evidence type="ECO:0000256" key="3">
    <source>
        <dbReference type="ARBA" id="ARBA00022741"/>
    </source>
</evidence>
<keyword evidence="5" id="KW-0007">Acetylation</keyword>
<dbReference type="Proteomes" id="UP000037175">
    <property type="component" value="Unassembled WGS sequence"/>
</dbReference>
<dbReference type="GO" id="GO:0005829">
    <property type="term" value="C:cytosol"/>
    <property type="evidence" value="ECO:0007669"/>
    <property type="project" value="TreeGrafter"/>
</dbReference>
<dbReference type="InterPro" id="IPR025110">
    <property type="entry name" value="AMP-bd_C"/>
</dbReference>
<dbReference type="InterPro" id="IPR042099">
    <property type="entry name" value="ANL_N_sf"/>
</dbReference>
<dbReference type="EC" id="6.2.1.1" evidence="1"/>
<evidence type="ECO:0000256" key="5">
    <source>
        <dbReference type="ARBA" id="ARBA00022990"/>
    </source>
</evidence>
<dbReference type="PANTHER" id="PTHR24095">
    <property type="entry name" value="ACETYL-COENZYME A SYNTHETASE"/>
    <property type="match status" value="1"/>
</dbReference>
<feature type="domain" description="AMP-binding enzyme C-terminal" evidence="7">
    <location>
        <begin position="473"/>
        <end position="550"/>
    </location>
</feature>
<dbReference type="PATRIC" id="fig|281456.6.peg.1164"/>
<dbReference type="InterPro" id="IPR000873">
    <property type="entry name" value="AMP-dep_synth/lig_dom"/>
</dbReference>
<protein>
    <recommendedName>
        <fullName evidence="1">acetate--CoA ligase</fullName>
        <ecNumber evidence="1">6.2.1.1</ecNumber>
    </recommendedName>
</protein>
<comment type="caution">
    <text evidence="8">The sequence shown here is derived from an EMBL/GenBank/DDBJ whole genome shotgun (WGS) entry which is preliminary data.</text>
</comment>
<name>A0A0L6W3V6_9FIRM</name>
<dbReference type="PANTHER" id="PTHR24095:SF14">
    <property type="entry name" value="ACETYL-COENZYME A SYNTHETASE 1"/>
    <property type="match status" value="1"/>
</dbReference>
<sequence length="565" mass="63382">MDGNLIQALPGPHNLDNYEKVYKNFDFASVEKEFSWFETGRINIAYEALDRNVTEKGLADKTALYYTNGPRVEEYTFGQLKKLSDKFANVLKKFGVKKGDRVGMFLPRSPELYISFLGILKIGAIVVPLFEAFMEEALKDRLGDCEAVAVVTSPDLKSRLPLQHLPALKHVFVVDNEKGGNVSATEIDWHQEMQAAPDTEAMVWVDRETPMLVMYASGADGKAKGVIHVHNGMVGHYITGKWVHDLQPDDVYWCTADPGWITGIVYGFLTPWMFGLPIVIKGGRFKAEDWCETLEKYGVTVWYSAPTAFRMIISGGDKLLEKYDLSKLRHILSVGEPLTPEVMEWSMAKLGIPIYDTWWMSETGMNMICNYRCLPIKLGSIGKPFPGITAAIVDDDGNELPPNKIGNLALKAGWPSMLRGIWGSEEKYKEYFKFQPWFISGDSAYRDEDGYFFFQGRVDGVINTAGERVGPWEVENKLREHPAVKDAGVAGKPDALRGEIVKAYIVLNEGYEWNPDLSEELRNYVKKGLAAHAAPREFEVVPGIPKTKEGANDRKALKGWALGLK</sequence>
<organism evidence="8 9">
    <name type="scientific">Thermincola ferriacetica</name>
    <dbReference type="NCBI Taxonomy" id="281456"/>
    <lineage>
        <taxon>Bacteria</taxon>
        <taxon>Bacillati</taxon>
        <taxon>Bacillota</taxon>
        <taxon>Clostridia</taxon>
        <taxon>Eubacteriales</taxon>
        <taxon>Thermincolaceae</taxon>
        <taxon>Thermincola</taxon>
    </lineage>
</organism>
<accession>A0A0L6W3V6</accession>
<dbReference type="AlphaFoldDB" id="A0A0L6W3V6"/>
<proteinExistence type="predicted"/>